<accession>A0A177G682</accession>
<comment type="caution">
    <text evidence="1">The sequence shown here is derived from an EMBL/GenBank/DDBJ whole genome shotgun (WGS) entry which is preliminary data.</text>
</comment>
<gene>
    <name evidence="1" type="ORF">Amal_03475</name>
</gene>
<reference evidence="1 2" key="1">
    <citation type="submission" date="2016-03" db="EMBL/GenBank/DDBJ databases">
        <title>Draft genome sequence of Acetobacter malorum CECT 7742, a strain isolated from strawberry vinegar.</title>
        <authorList>
            <person name="Sainz F."/>
            <person name="Mas A."/>
            <person name="Torija M.J."/>
        </authorList>
    </citation>
    <scope>NUCLEOTIDE SEQUENCE [LARGE SCALE GENOMIC DNA]</scope>
    <source>
        <strain evidence="1 2">CECT 7742</strain>
    </source>
</reference>
<dbReference type="EMBL" id="LVHD01000064">
    <property type="protein sequence ID" value="OAG75356.1"/>
    <property type="molecule type" value="Genomic_DNA"/>
</dbReference>
<evidence type="ECO:0000313" key="2">
    <source>
        <dbReference type="Proteomes" id="UP000077349"/>
    </source>
</evidence>
<proteinExistence type="predicted"/>
<organism evidence="1 2">
    <name type="scientific">Acetobacter malorum</name>
    <dbReference type="NCBI Taxonomy" id="178901"/>
    <lineage>
        <taxon>Bacteria</taxon>
        <taxon>Pseudomonadati</taxon>
        <taxon>Pseudomonadota</taxon>
        <taxon>Alphaproteobacteria</taxon>
        <taxon>Acetobacterales</taxon>
        <taxon>Acetobacteraceae</taxon>
        <taxon>Acetobacter</taxon>
    </lineage>
</organism>
<name>A0A177G682_9PROT</name>
<protein>
    <submittedName>
        <fullName evidence="1">Uncharacterized protein</fullName>
    </submittedName>
</protein>
<sequence length="64" mass="7319">MCHCLFCLQCWIGSCSKALCNISKVPLYEALIQKPKMYRILTDDDLDGIRETLLKESRLSPAEI</sequence>
<dbReference type="AlphaFoldDB" id="A0A177G682"/>
<evidence type="ECO:0000313" key="1">
    <source>
        <dbReference type="EMBL" id="OAG75356.1"/>
    </source>
</evidence>
<dbReference type="Proteomes" id="UP000077349">
    <property type="component" value="Unassembled WGS sequence"/>
</dbReference>